<feature type="compositionally biased region" description="Low complexity" evidence="1">
    <location>
        <begin position="53"/>
        <end position="75"/>
    </location>
</feature>
<feature type="compositionally biased region" description="Polar residues" evidence="1">
    <location>
        <begin position="89"/>
        <end position="112"/>
    </location>
</feature>
<organism evidence="2 3">
    <name type="scientific">Stenomitos frigidus AS-A4</name>
    <dbReference type="NCBI Taxonomy" id="2933935"/>
    <lineage>
        <taxon>Bacteria</taxon>
        <taxon>Bacillati</taxon>
        <taxon>Cyanobacteriota</taxon>
        <taxon>Cyanophyceae</taxon>
        <taxon>Leptolyngbyales</taxon>
        <taxon>Leptolyngbyaceae</taxon>
        <taxon>Stenomitos</taxon>
    </lineage>
</organism>
<evidence type="ECO:0000256" key="1">
    <source>
        <dbReference type="SAM" id="MobiDB-lite"/>
    </source>
</evidence>
<feature type="compositionally biased region" description="Low complexity" evidence="1">
    <location>
        <begin position="114"/>
        <end position="129"/>
    </location>
</feature>
<dbReference type="EMBL" id="JAMPLM010000029">
    <property type="protein sequence ID" value="MEP1061199.1"/>
    <property type="molecule type" value="Genomic_DNA"/>
</dbReference>
<accession>A0ABV0KSE0</accession>
<sequence length="129" mass="13958">MNRHLWSIAAAVGLASMTLTGLRAEALPVESDSACYMTTASGQVIDLRQSLCRTQPASRSSQTRSSYSRPASSRSHTGVRSVVKRVNGGVTTTVYSSPGYNATMRSVYSDSNYGYRSGRRTQTSSSSRY</sequence>
<evidence type="ECO:0000313" key="3">
    <source>
        <dbReference type="Proteomes" id="UP001476950"/>
    </source>
</evidence>
<keyword evidence="3" id="KW-1185">Reference proteome</keyword>
<dbReference type="Proteomes" id="UP001476950">
    <property type="component" value="Unassembled WGS sequence"/>
</dbReference>
<comment type="caution">
    <text evidence="2">The sequence shown here is derived from an EMBL/GenBank/DDBJ whole genome shotgun (WGS) entry which is preliminary data.</text>
</comment>
<name>A0ABV0KSE0_9CYAN</name>
<reference evidence="2 3" key="1">
    <citation type="submission" date="2022-04" db="EMBL/GenBank/DDBJ databases">
        <title>Positive selection, recombination, and allopatry shape intraspecific diversity of widespread and dominant cyanobacteria.</title>
        <authorList>
            <person name="Wei J."/>
            <person name="Shu W."/>
            <person name="Hu C."/>
        </authorList>
    </citation>
    <scope>NUCLEOTIDE SEQUENCE [LARGE SCALE GENOMIC DNA]</scope>
    <source>
        <strain evidence="2 3">AS-A4</strain>
    </source>
</reference>
<dbReference type="RefSeq" id="WP_190449988.1">
    <property type="nucleotide sequence ID" value="NZ_JAMPLM010000029.1"/>
</dbReference>
<protein>
    <submittedName>
        <fullName evidence="2">Uncharacterized protein</fullName>
    </submittedName>
</protein>
<feature type="region of interest" description="Disordered" evidence="1">
    <location>
        <begin position="52"/>
        <end position="129"/>
    </location>
</feature>
<gene>
    <name evidence="2" type="ORF">NDI38_22460</name>
</gene>
<evidence type="ECO:0000313" key="2">
    <source>
        <dbReference type="EMBL" id="MEP1061199.1"/>
    </source>
</evidence>
<proteinExistence type="predicted"/>